<reference evidence="4 5" key="2">
    <citation type="submission" date="2014-05" db="EMBL/GenBank/DDBJ databases">
        <title>Genome sequence of the 3-chlorobenzoate degrading bacterium Pseudomonas knackmussii B13 shows multiple evidence for horizontal gene transfer.</title>
        <authorList>
            <person name="Miyazaki R."/>
            <person name="Bertelli C."/>
            <person name="Falquet L."/>
            <person name="Robinson-Rechavi M."/>
            <person name="Gharib W."/>
            <person name="Roy S."/>
            <person name="Van der Meer J.R."/>
        </authorList>
    </citation>
    <scope>NUCLEOTIDE SEQUENCE [LARGE SCALE GENOMIC DNA]</scope>
    <source>
        <strain evidence="4 5">B13</strain>
    </source>
</reference>
<dbReference type="AlphaFoldDB" id="A0A024HPN1"/>
<protein>
    <recommendedName>
        <fullName evidence="3">Zinc finger/thioredoxin putative domain-containing protein</fullName>
    </recommendedName>
</protein>
<feature type="compositionally biased region" description="Pro residues" evidence="1">
    <location>
        <begin position="74"/>
        <end position="97"/>
    </location>
</feature>
<proteinExistence type="predicted"/>
<keyword evidence="5" id="KW-1185">Reference proteome</keyword>
<feature type="region of interest" description="Disordered" evidence="1">
    <location>
        <begin position="49"/>
        <end position="138"/>
    </location>
</feature>
<organism evidence="4 5">
    <name type="scientific">Pseudomonas knackmussii (strain DSM 6978 / CCUG 54928 / LMG 23759 / B13)</name>
    <dbReference type="NCBI Taxonomy" id="1301098"/>
    <lineage>
        <taxon>Bacteria</taxon>
        <taxon>Pseudomonadati</taxon>
        <taxon>Pseudomonadota</taxon>
        <taxon>Gammaproteobacteria</taxon>
        <taxon>Pseudomonadales</taxon>
        <taxon>Pseudomonadaceae</taxon>
        <taxon>Pseudomonas</taxon>
    </lineage>
</organism>
<feature type="domain" description="Zinc finger/thioredoxin putative" evidence="3">
    <location>
        <begin position="6"/>
        <end position="41"/>
    </location>
</feature>
<name>A0A024HPN1_PSEKB</name>
<dbReference type="InterPro" id="IPR011723">
    <property type="entry name" value="Znf/thioredoxin_put"/>
</dbReference>
<feature type="compositionally biased region" description="Basic and acidic residues" evidence="1">
    <location>
        <begin position="196"/>
        <end position="216"/>
    </location>
</feature>
<dbReference type="EMBL" id="HG322950">
    <property type="protein sequence ID" value="CDF86482.1"/>
    <property type="molecule type" value="Genomic_DNA"/>
</dbReference>
<evidence type="ECO:0000313" key="5">
    <source>
        <dbReference type="Proteomes" id="UP000025241"/>
    </source>
</evidence>
<reference evidence="4 5" key="1">
    <citation type="submission" date="2013-03" db="EMBL/GenBank/DDBJ databases">
        <authorList>
            <person name="Linke B."/>
        </authorList>
    </citation>
    <scope>NUCLEOTIDE SEQUENCE [LARGE SCALE GENOMIC DNA]</scope>
    <source>
        <strain evidence="4 5">B13</strain>
    </source>
</reference>
<feature type="compositionally biased region" description="Pro residues" evidence="1">
    <location>
        <begin position="54"/>
        <end position="64"/>
    </location>
</feature>
<dbReference type="InterPro" id="IPR021834">
    <property type="entry name" value="DUF3426"/>
</dbReference>
<dbReference type="PATRIC" id="fig|1301098.3.peg.5146"/>
<dbReference type="KEGG" id="pkc:PKB_5169"/>
<keyword evidence="2" id="KW-1133">Transmembrane helix</keyword>
<dbReference type="eggNOG" id="COG1273">
    <property type="taxonomic scope" value="Bacteria"/>
</dbReference>
<evidence type="ECO:0000313" key="4">
    <source>
        <dbReference type="EMBL" id="CDF86482.1"/>
    </source>
</evidence>
<gene>
    <name evidence="4" type="ORF">PKB_5169</name>
</gene>
<dbReference type="NCBIfam" id="TIGR02098">
    <property type="entry name" value="MJ0042_CXXC"/>
    <property type="match status" value="1"/>
</dbReference>
<feature type="compositionally biased region" description="Acidic residues" evidence="1">
    <location>
        <begin position="271"/>
        <end position="283"/>
    </location>
</feature>
<feature type="compositionally biased region" description="Low complexity" evidence="1">
    <location>
        <begin position="112"/>
        <end position="123"/>
    </location>
</feature>
<keyword evidence="2" id="KW-0812">Transmembrane</keyword>
<dbReference type="Pfam" id="PF13719">
    <property type="entry name" value="Zn_ribbon_5"/>
    <property type="match status" value="1"/>
</dbReference>
<accession>A0A024HPN1</accession>
<keyword evidence="2" id="KW-0472">Membrane</keyword>
<dbReference type="Pfam" id="PF11906">
    <property type="entry name" value="DUF3426"/>
    <property type="match status" value="1"/>
</dbReference>
<dbReference type="RefSeq" id="WP_043255626.1">
    <property type="nucleotide sequence ID" value="NZ_HG322950.1"/>
</dbReference>
<evidence type="ECO:0000256" key="2">
    <source>
        <dbReference type="SAM" id="Phobius"/>
    </source>
</evidence>
<evidence type="ECO:0000259" key="3">
    <source>
        <dbReference type="Pfam" id="PF13719"/>
    </source>
</evidence>
<dbReference type="Proteomes" id="UP000025241">
    <property type="component" value="Chromosome I"/>
</dbReference>
<dbReference type="OrthoDB" id="5294582at2"/>
<sequence>MSDSFITQCPHCHTSFRVNQAQLGAANGAVRCGSCLKVFNALQHMQRPAGQAPAPIPAPVPVPAPERVAQPAVSAPPQPAPQPPAPRPVAPATPVSPPVGATLGWPLAPHSARPAADSNAAEPAPAPAPAPAPDATTSIPTKLVDETLWIHDDLDLDSLNLDEELAKLDEFELSQEFRELKAAPKPADALLGAQHKPRDPHDERWAEALLEDERHAPGARQEPSLGTPEAEPEELPEAPQPIEPEPVVTSESEPEEDDEPLPALSARRDDDEIAEPLDEDDEGREPTIEANDEPDEDEKPHVVQSIRNEPALRDESLRELSDEPLQLDWQKPKGRWGRRLLWTLLILLAAGGLGAQYVVYHFDELAREDAYRPWFAEFCPQIGCSLPSKVDVEQIRSSNLVVRSHPDFSGALVVDAIIYNRASFSQPFPLLELRFADINGQLLASRSFKPSEYLGGELAGQTEMPPQTPIHISLDILDPGPKAVNYSLSFHSPE</sequence>
<feature type="region of interest" description="Disordered" evidence="1">
    <location>
        <begin position="179"/>
        <end position="302"/>
    </location>
</feature>
<dbReference type="HOGENOM" id="CLU_036053_2_0_6"/>
<dbReference type="STRING" id="1301098.PKB_5169"/>
<feature type="compositionally biased region" description="Low complexity" evidence="1">
    <location>
        <begin position="183"/>
        <end position="193"/>
    </location>
</feature>
<evidence type="ECO:0000256" key="1">
    <source>
        <dbReference type="SAM" id="MobiDB-lite"/>
    </source>
</evidence>
<feature type="transmembrane region" description="Helical" evidence="2">
    <location>
        <begin position="340"/>
        <end position="360"/>
    </location>
</feature>